<name>A0A9P0DVP9_PHACE</name>
<dbReference type="AlphaFoldDB" id="A0A9P0DVP9"/>
<organism evidence="2 3">
    <name type="scientific">Phaedon cochleariae</name>
    <name type="common">Mustard beetle</name>
    <dbReference type="NCBI Taxonomy" id="80249"/>
    <lineage>
        <taxon>Eukaryota</taxon>
        <taxon>Metazoa</taxon>
        <taxon>Ecdysozoa</taxon>
        <taxon>Arthropoda</taxon>
        <taxon>Hexapoda</taxon>
        <taxon>Insecta</taxon>
        <taxon>Pterygota</taxon>
        <taxon>Neoptera</taxon>
        <taxon>Endopterygota</taxon>
        <taxon>Coleoptera</taxon>
        <taxon>Polyphaga</taxon>
        <taxon>Cucujiformia</taxon>
        <taxon>Chrysomeloidea</taxon>
        <taxon>Chrysomelidae</taxon>
        <taxon>Chrysomelinae</taxon>
        <taxon>Chrysomelini</taxon>
        <taxon>Phaedon</taxon>
    </lineage>
</organism>
<feature type="compositionally biased region" description="Basic and acidic residues" evidence="1">
    <location>
        <begin position="366"/>
        <end position="378"/>
    </location>
</feature>
<feature type="region of interest" description="Disordered" evidence="1">
    <location>
        <begin position="167"/>
        <end position="264"/>
    </location>
</feature>
<feature type="compositionally biased region" description="Basic and acidic residues" evidence="1">
    <location>
        <begin position="94"/>
        <end position="115"/>
    </location>
</feature>
<feature type="compositionally biased region" description="Basic and acidic residues" evidence="1">
    <location>
        <begin position="240"/>
        <end position="250"/>
    </location>
</feature>
<feature type="compositionally biased region" description="Acidic residues" evidence="1">
    <location>
        <begin position="197"/>
        <end position="210"/>
    </location>
</feature>
<reference evidence="2" key="1">
    <citation type="submission" date="2022-01" db="EMBL/GenBank/DDBJ databases">
        <authorList>
            <person name="King R."/>
        </authorList>
    </citation>
    <scope>NUCLEOTIDE SEQUENCE</scope>
</reference>
<feature type="compositionally biased region" description="Polar residues" evidence="1">
    <location>
        <begin position="348"/>
        <end position="359"/>
    </location>
</feature>
<keyword evidence="3" id="KW-1185">Reference proteome</keyword>
<evidence type="ECO:0000313" key="2">
    <source>
        <dbReference type="EMBL" id="CAH1170366.1"/>
    </source>
</evidence>
<evidence type="ECO:0000256" key="1">
    <source>
        <dbReference type="SAM" id="MobiDB-lite"/>
    </source>
</evidence>
<accession>A0A9P0DVP9</accession>
<gene>
    <name evidence="2" type="ORF">PHAECO_LOCUS9044</name>
</gene>
<feature type="compositionally biased region" description="Polar residues" evidence="1">
    <location>
        <begin position="82"/>
        <end position="91"/>
    </location>
</feature>
<feature type="region of interest" description="Disordered" evidence="1">
    <location>
        <begin position="348"/>
        <end position="379"/>
    </location>
</feature>
<dbReference type="OrthoDB" id="6778555at2759"/>
<protein>
    <submittedName>
        <fullName evidence="2">Uncharacterized protein</fullName>
    </submittedName>
</protein>
<feature type="compositionally biased region" description="Basic residues" evidence="1">
    <location>
        <begin position="36"/>
        <end position="46"/>
    </location>
</feature>
<reference evidence="2" key="2">
    <citation type="submission" date="2022-10" db="EMBL/GenBank/DDBJ databases">
        <authorList>
            <consortium name="ENA_rothamsted_submissions"/>
            <consortium name="culmorum"/>
            <person name="King R."/>
        </authorList>
    </citation>
    <scope>NUCLEOTIDE SEQUENCE</scope>
</reference>
<dbReference type="EMBL" id="OU896711">
    <property type="protein sequence ID" value="CAH1170366.1"/>
    <property type="molecule type" value="Genomic_DNA"/>
</dbReference>
<feature type="compositionally biased region" description="Basic and acidic residues" evidence="1">
    <location>
        <begin position="66"/>
        <end position="78"/>
    </location>
</feature>
<sequence length="437" mass="49263">MDSELPQENLAEKRESSPKVSINENTDSTKNEQKVKTRSKRRRSRSHTPQTKTDDTASKTLQISLKKLDEEVNNKDIIQENGKASENGSQETPEEVKTVEDRDKNKVEAEVSKDDEVMEVPEEVSEEIEVVILEKDTSEKVVSSDKVVSPKKIVSPKKVITPKKVVSNKKEKVSKQPVELTVDNQDSVEMEPLVISDEPDPELQFDENSDIESGKGSPVISRCNTRRSQTRNIPTPKSPKLAEQHQDPENKPVTIEETNSEQPIIELSDSDSADMANSSTRAEVGSDYTRLDYTETNNSVPEDSSYLNEVRERSVTETLRCLSSRRPIRGDYRRIVFRNAHEKSELNLQSRDSIENVQTGVKRKDRSVTPEEPKKFRGDTSGLFSSPFAGFRNKFKSELPSSTPKLLGYKDIKSGLQYEEGIATDRNAGEKSWCAIM</sequence>
<dbReference type="Proteomes" id="UP001153737">
    <property type="component" value="Chromosome 5"/>
</dbReference>
<feature type="region of interest" description="Disordered" evidence="1">
    <location>
        <begin position="1"/>
        <end position="122"/>
    </location>
</feature>
<evidence type="ECO:0000313" key="3">
    <source>
        <dbReference type="Proteomes" id="UP001153737"/>
    </source>
</evidence>
<proteinExistence type="predicted"/>